<dbReference type="RefSeq" id="WP_113892777.1">
    <property type="nucleotide sequence ID" value="NZ_QNRK01000044.1"/>
</dbReference>
<accession>A0A366EM52</accession>
<dbReference type="EMBL" id="QNRK01000044">
    <property type="protein sequence ID" value="RBP03463.1"/>
    <property type="molecule type" value="Genomic_DNA"/>
</dbReference>
<dbReference type="Proteomes" id="UP000253529">
    <property type="component" value="Unassembled WGS sequence"/>
</dbReference>
<dbReference type="NCBIfam" id="TIGR04123">
    <property type="entry name" value="P_estr_lig_assc"/>
    <property type="match status" value="1"/>
</dbReference>
<evidence type="ECO:0000313" key="2">
    <source>
        <dbReference type="Proteomes" id="UP000253529"/>
    </source>
</evidence>
<dbReference type="OrthoDB" id="9795838at2"/>
<dbReference type="InterPro" id="IPR026336">
    <property type="entry name" value="PdeM-like"/>
</dbReference>
<dbReference type="PANTHER" id="PTHR39323">
    <property type="entry name" value="BLR1149 PROTEIN"/>
    <property type="match status" value="1"/>
</dbReference>
<dbReference type="InterPro" id="IPR024173">
    <property type="entry name" value="Pesterase_MJ0037-like"/>
</dbReference>
<gene>
    <name evidence="1" type="ORF">DFR50_14419</name>
</gene>
<dbReference type="PANTHER" id="PTHR39323:SF1">
    <property type="entry name" value="BLR1149 PROTEIN"/>
    <property type="match status" value="1"/>
</dbReference>
<proteinExistence type="predicted"/>
<dbReference type="Gene3D" id="3.60.21.10">
    <property type="match status" value="1"/>
</dbReference>
<dbReference type="InterPro" id="IPR029052">
    <property type="entry name" value="Metallo-depent_PP-like"/>
</dbReference>
<name>A0A366EM52_9HYPH</name>
<organism evidence="1 2">
    <name type="scientific">Roseiarcus fermentans</name>
    <dbReference type="NCBI Taxonomy" id="1473586"/>
    <lineage>
        <taxon>Bacteria</taxon>
        <taxon>Pseudomonadati</taxon>
        <taxon>Pseudomonadota</taxon>
        <taxon>Alphaproteobacteria</taxon>
        <taxon>Hyphomicrobiales</taxon>
        <taxon>Roseiarcaceae</taxon>
        <taxon>Roseiarcus</taxon>
    </lineage>
</organism>
<dbReference type="PIRSF" id="PIRSF000887">
    <property type="entry name" value="Pesterase_MJ0037"/>
    <property type="match status" value="1"/>
</dbReference>
<keyword evidence="2" id="KW-1185">Reference proteome</keyword>
<comment type="caution">
    <text evidence="1">The sequence shown here is derived from an EMBL/GenBank/DDBJ whole genome shotgun (WGS) entry which is preliminary data.</text>
</comment>
<dbReference type="AlphaFoldDB" id="A0A366EM52"/>
<reference evidence="1 2" key="1">
    <citation type="submission" date="2018-06" db="EMBL/GenBank/DDBJ databases">
        <title>Genomic Encyclopedia of Type Strains, Phase IV (KMG-IV): sequencing the most valuable type-strain genomes for metagenomic binning, comparative biology and taxonomic classification.</title>
        <authorList>
            <person name="Goeker M."/>
        </authorList>
    </citation>
    <scope>NUCLEOTIDE SEQUENCE [LARGE SCALE GENOMIC DNA]</scope>
    <source>
        <strain evidence="1 2">DSM 24875</strain>
    </source>
</reference>
<sequence>MKRGALDIRLAPDGAALTLLTERAVWSEPTRALFVADLHLGKAAAFRAAGAPAPYGASEETLGRLGALADGFGAERLIVLGDFVHAALTDGLAESLRAWRRARAALDCLVVIGNHDRRAGRLYADCGFAPIDDPTLVDGVACRHVPLEADALDPGPPTLAGHVHPVARISGRGRDSLRLPCFVIDGRQIVLPAFGEFTGGWLVRPEEGRRIVLVAPDRLIEWPGSAAPSRA</sequence>
<dbReference type="SUPFAM" id="SSF56300">
    <property type="entry name" value="Metallo-dependent phosphatases"/>
    <property type="match status" value="1"/>
</dbReference>
<evidence type="ECO:0000313" key="1">
    <source>
        <dbReference type="EMBL" id="RBP03463.1"/>
    </source>
</evidence>
<protein>
    <submittedName>
        <fullName evidence="1">Putative phosphoesterase</fullName>
    </submittedName>
</protein>